<proteinExistence type="predicted"/>
<dbReference type="InterPro" id="IPR027417">
    <property type="entry name" value="P-loop_NTPase"/>
</dbReference>
<evidence type="ECO:0000313" key="1">
    <source>
        <dbReference type="EMBL" id="RHZ75619.1"/>
    </source>
</evidence>
<dbReference type="STRING" id="1348612.A0A397II30"/>
<evidence type="ECO:0000313" key="2">
    <source>
        <dbReference type="Proteomes" id="UP000266861"/>
    </source>
</evidence>
<dbReference type="CDD" id="cd00882">
    <property type="entry name" value="Ras_like_GTPase"/>
    <property type="match status" value="1"/>
</dbReference>
<dbReference type="OrthoDB" id="8954335at2759"/>
<keyword evidence="2" id="KW-1185">Reference proteome</keyword>
<evidence type="ECO:0008006" key="3">
    <source>
        <dbReference type="Google" id="ProtNLM"/>
    </source>
</evidence>
<dbReference type="Proteomes" id="UP000266861">
    <property type="component" value="Unassembled WGS sequence"/>
</dbReference>
<comment type="caution">
    <text evidence="1">The sequence shown here is derived from an EMBL/GenBank/DDBJ whole genome shotgun (WGS) entry which is preliminary data.</text>
</comment>
<organism evidence="1 2">
    <name type="scientific">Diversispora epigaea</name>
    <dbReference type="NCBI Taxonomy" id="1348612"/>
    <lineage>
        <taxon>Eukaryota</taxon>
        <taxon>Fungi</taxon>
        <taxon>Fungi incertae sedis</taxon>
        <taxon>Mucoromycota</taxon>
        <taxon>Glomeromycotina</taxon>
        <taxon>Glomeromycetes</taxon>
        <taxon>Diversisporales</taxon>
        <taxon>Diversisporaceae</taxon>
        <taxon>Diversispora</taxon>
    </lineage>
</organism>
<gene>
    <name evidence="1" type="ORF">Glove_212g115</name>
</gene>
<name>A0A397II30_9GLOM</name>
<reference evidence="1 2" key="1">
    <citation type="submission" date="2018-08" db="EMBL/GenBank/DDBJ databases">
        <title>Genome and evolution of the arbuscular mycorrhizal fungus Diversispora epigaea (formerly Glomus versiforme) and its bacterial endosymbionts.</title>
        <authorList>
            <person name="Sun X."/>
            <person name="Fei Z."/>
            <person name="Harrison M."/>
        </authorList>
    </citation>
    <scope>NUCLEOTIDE SEQUENCE [LARGE SCALE GENOMIC DNA]</scope>
    <source>
        <strain evidence="1 2">IT104</strain>
    </source>
</reference>
<dbReference type="EMBL" id="PQFF01000197">
    <property type="protein sequence ID" value="RHZ75619.1"/>
    <property type="molecule type" value="Genomic_DNA"/>
</dbReference>
<dbReference type="SUPFAM" id="SSF52540">
    <property type="entry name" value="P-loop containing nucleoside triphosphate hydrolases"/>
    <property type="match status" value="1"/>
</dbReference>
<accession>A0A397II30</accession>
<dbReference type="Gene3D" id="3.40.50.300">
    <property type="entry name" value="P-loop containing nucleotide triphosphate hydrolases"/>
    <property type="match status" value="1"/>
</dbReference>
<sequence length="423" mass="47791">MSGAGLLQRCILAVGNTGLGKSFTATIFGAEDAKVGDSSESETRKITIHNIDGGFYIDTPGFDDSDDDKGDEETVRLIFFAMYKAGINEITTILWFVSPDVRAKGSYKRQAKFIELVAKDYNGIVWDNTIIVTKGDKIKKGPRDAGRAVAQEQAQKKGIRRNDLLSNTGNFKILLFESLKEDDDEEEGNSIYCTKNLTSDELNKYGVYKGSEKDRILAKYESLMKGHHEHPIDLAFRKLKCSKCREENDPRFAGPKCHQETRLVHLDKEWRHLGKVDDRHPQSAYWKHTSSFCDATTKEVKDQSFLCSVARVITVGIADPTKLQLVPGYWNCCKKNSNNSGCKLFYRCCDREHGSYGCQKFYDQCRHDYAERACIRICTGCEKDSDKEKGCVKICKVCEKDPHSTKGCSEVGYNDVNHDFHEP</sequence>
<dbReference type="AlphaFoldDB" id="A0A397II30"/>
<protein>
    <recommendedName>
        <fullName evidence="3">G domain-containing protein</fullName>
    </recommendedName>
</protein>